<proteinExistence type="predicted"/>
<gene>
    <name evidence="2" type="ORF">D6R50_06335</name>
    <name evidence="1" type="ORF">D6R50_24130</name>
</gene>
<dbReference type="Proteomes" id="UP000281725">
    <property type="component" value="Unassembled WGS sequence"/>
</dbReference>
<protein>
    <submittedName>
        <fullName evidence="2">Uncharacterized protein</fullName>
    </submittedName>
</protein>
<evidence type="ECO:0000313" key="3">
    <source>
        <dbReference type="Proteomes" id="UP000281725"/>
    </source>
</evidence>
<dbReference type="EMBL" id="RAWX01000001">
    <property type="protein sequence ID" value="RKJ92166.1"/>
    <property type="molecule type" value="Genomic_DNA"/>
</dbReference>
<evidence type="ECO:0000313" key="1">
    <source>
        <dbReference type="EMBL" id="RKJ83794.1"/>
    </source>
</evidence>
<evidence type="ECO:0000313" key="2">
    <source>
        <dbReference type="EMBL" id="RKJ92166.1"/>
    </source>
</evidence>
<accession>A0A3A9J5N8</accession>
<reference evidence="2 3" key="1">
    <citation type="submission" date="2018-09" db="EMBL/GenBank/DDBJ databases">
        <title>Genome sequencing of Aeromonas veronii MS-17-88.</title>
        <authorList>
            <person name="Tekedar H.C."/>
            <person name="Arick M.A."/>
            <person name="Hsu C.-Y."/>
            <person name="Thrash A."/>
            <person name="Karsi A."/>
            <person name="Lawrence M.L."/>
            <person name="Abdelhamed H."/>
        </authorList>
    </citation>
    <scope>NUCLEOTIDE SEQUENCE [LARGE SCALE GENOMIC DNA]</scope>
    <source>
        <strain evidence="2 3">MS 17-88</strain>
    </source>
</reference>
<comment type="caution">
    <text evidence="2">The sequence shown here is derived from an EMBL/GenBank/DDBJ whole genome shotgun (WGS) entry which is preliminary data.</text>
</comment>
<sequence>MSNQQIKSARAELLQQQRRFDDWCNSLRHDEHRLRTLQNELLSLRRNRYTVGYPEVDLPNLLTRCRCARATRNHAANVIEMYRIRCRQLLDITGIPQTLARVGRA</sequence>
<dbReference type="RefSeq" id="WP_120414575.1">
    <property type="nucleotide sequence ID" value="NZ_RAWX01000001.1"/>
</dbReference>
<name>A0A3A9J5N8_AERVE</name>
<organism evidence="2 3">
    <name type="scientific">Aeromonas veronii</name>
    <dbReference type="NCBI Taxonomy" id="654"/>
    <lineage>
        <taxon>Bacteria</taxon>
        <taxon>Pseudomonadati</taxon>
        <taxon>Pseudomonadota</taxon>
        <taxon>Gammaproteobacteria</taxon>
        <taxon>Aeromonadales</taxon>
        <taxon>Aeromonadaceae</taxon>
        <taxon>Aeromonas</taxon>
    </lineage>
</organism>
<dbReference type="AlphaFoldDB" id="A0A3A9J5N8"/>
<dbReference type="EMBL" id="RAWX01000009">
    <property type="protein sequence ID" value="RKJ83794.1"/>
    <property type="molecule type" value="Genomic_DNA"/>
</dbReference>